<dbReference type="SUPFAM" id="SSF103473">
    <property type="entry name" value="MFS general substrate transporter"/>
    <property type="match status" value="1"/>
</dbReference>
<comment type="subcellular location">
    <subcellularLocation>
        <location evidence="1">Cell membrane</location>
        <topology evidence="1">Multi-pass membrane protein</topology>
    </subcellularLocation>
</comment>
<dbReference type="Proteomes" id="UP000092154">
    <property type="component" value="Unassembled WGS sequence"/>
</dbReference>
<dbReference type="Pfam" id="PF07714">
    <property type="entry name" value="PK_Tyr_Ser-Thr"/>
    <property type="match status" value="1"/>
</dbReference>
<dbReference type="Pfam" id="PF00083">
    <property type="entry name" value="Sugar_tr"/>
    <property type="match status" value="1"/>
</dbReference>
<dbReference type="Gene3D" id="1.20.1250.20">
    <property type="entry name" value="MFS general substrate transporter like domains"/>
    <property type="match status" value="1"/>
</dbReference>
<sequence>MWIQPFLRGDGALVQSVLFLSGGHSGQIVQEVMGEKEKVREAGNTWWRKGWFICDKNNWNCSWPVHARKPSAFWQDIAQDQDCEENNAHISNQPGSLKEAPTETQDKRETPGSASDHLQDLTDKIQKSAYAIAAGGFGDICRYDLVRPSGIVQVAVKTIRVFESDEGDVTVSPKVKRVRRELKIWIGLKHDCILPLWGVAHKFGPYSAMVCPWIDNRALTGFLERQPDMLSSQDKLSLLNDIALGLQKLYSESVVQGDLTGSNCSWSSWVPPILRTPSGAIWAAAELFEEVDPHISLSFECDIYSFGSIILQVLTCKVPYCDLKNDTLVLGQIIRGKTPEPSKESQIAPVHWASIQRCWLLRANRSSVGEIVEFAENPNYQLRLHHRPRIIGTQCFKIRMSWSIISQYTHSAEITRGATAGDISQYAVAEVEERTTCHYQRGISGRLSCQTVRRSVAGSSSASELSPTLIRGRMVVLNVVMITFGQVIAYGIDAGFESVNGGRRWMVGLGTVPAGIQLMCLALFPESPRILILRGNIDTAHKVLARVYSQATPEQVDFQLNMLRASVQQSIKIANSTAFFERFNSMITIPVNRRALIIGCGMQAFEQLCGSNTLMYYSASLFQGIGFNQPTAVGLIVSGANFIFTLVALKYIDIVGRRRIMVFSAPGMVFGLTLASIVFHCRTKLDNDNDY</sequence>
<evidence type="ECO:0000256" key="6">
    <source>
        <dbReference type="ARBA" id="ARBA00023136"/>
    </source>
</evidence>
<dbReference type="GO" id="GO:0004672">
    <property type="term" value="F:protein kinase activity"/>
    <property type="evidence" value="ECO:0007669"/>
    <property type="project" value="InterPro"/>
</dbReference>
<keyword evidence="3" id="KW-1003">Cell membrane</keyword>
<evidence type="ECO:0000256" key="8">
    <source>
        <dbReference type="SAM" id="Phobius"/>
    </source>
</evidence>
<evidence type="ECO:0000313" key="11">
    <source>
        <dbReference type="Proteomes" id="UP000092154"/>
    </source>
</evidence>
<keyword evidence="4 8" id="KW-0812">Transmembrane</keyword>
<dbReference type="PANTHER" id="PTHR48020">
    <property type="entry name" value="PROTON MYO-INOSITOL COTRANSPORTER"/>
    <property type="match status" value="1"/>
</dbReference>
<dbReference type="PROSITE" id="PS50011">
    <property type="entry name" value="PROTEIN_KINASE_DOM"/>
    <property type="match status" value="1"/>
</dbReference>
<dbReference type="InterPro" id="IPR011009">
    <property type="entry name" value="Kinase-like_dom_sf"/>
</dbReference>
<dbReference type="GO" id="GO:0022857">
    <property type="term" value="F:transmembrane transporter activity"/>
    <property type="evidence" value="ECO:0007669"/>
    <property type="project" value="InterPro"/>
</dbReference>
<feature type="domain" description="Protein kinase" evidence="9">
    <location>
        <begin position="126"/>
        <end position="380"/>
    </location>
</feature>
<evidence type="ECO:0000256" key="4">
    <source>
        <dbReference type="ARBA" id="ARBA00022692"/>
    </source>
</evidence>
<gene>
    <name evidence="10" type="ORF">K503DRAFT_860389</name>
</gene>
<feature type="transmembrane region" description="Helical" evidence="8">
    <location>
        <begin position="631"/>
        <end position="649"/>
    </location>
</feature>
<feature type="non-terminal residue" evidence="10">
    <location>
        <position position="691"/>
    </location>
</feature>
<reference evidence="10 11" key="1">
    <citation type="submission" date="2016-06" db="EMBL/GenBank/DDBJ databases">
        <title>Comparative genomics of the ectomycorrhizal sister species Rhizopogon vinicolor and Rhizopogon vesiculosus (Basidiomycota: Boletales) reveals a divergence of the mating type B locus.</title>
        <authorList>
            <consortium name="DOE Joint Genome Institute"/>
            <person name="Mujic A.B."/>
            <person name="Kuo A."/>
            <person name="Tritt A."/>
            <person name="Lipzen A."/>
            <person name="Chen C."/>
            <person name="Johnson J."/>
            <person name="Sharma A."/>
            <person name="Barry K."/>
            <person name="Grigoriev I.V."/>
            <person name="Spatafora J.W."/>
        </authorList>
    </citation>
    <scope>NUCLEOTIDE SEQUENCE [LARGE SCALE GENOMIC DNA]</scope>
    <source>
        <strain evidence="10 11">AM-OR11-026</strain>
    </source>
</reference>
<keyword evidence="11" id="KW-1185">Reference proteome</keyword>
<protein>
    <submittedName>
        <fullName evidence="10">Kinase-like protein</fullName>
    </submittedName>
</protein>
<keyword evidence="10" id="KW-0418">Kinase</keyword>
<feature type="transmembrane region" description="Helical" evidence="8">
    <location>
        <begin position="661"/>
        <end position="679"/>
    </location>
</feature>
<dbReference type="GO" id="GO:0005886">
    <property type="term" value="C:plasma membrane"/>
    <property type="evidence" value="ECO:0007669"/>
    <property type="project" value="UniProtKB-SubCell"/>
</dbReference>
<keyword evidence="2" id="KW-0813">Transport</keyword>
<feature type="compositionally biased region" description="Basic and acidic residues" evidence="7">
    <location>
        <begin position="100"/>
        <end position="110"/>
    </location>
</feature>
<dbReference type="GO" id="GO:0005524">
    <property type="term" value="F:ATP binding"/>
    <property type="evidence" value="ECO:0007669"/>
    <property type="project" value="InterPro"/>
</dbReference>
<dbReference type="Gene3D" id="1.10.510.10">
    <property type="entry name" value="Transferase(Phosphotransferase) domain 1"/>
    <property type="match status" value="2"/>
</dbReference>
<evidence type="ECO:0000259" key="9">
    <source>
        <dbReference type="PROSITE" id="PS50011"/>
    </source>
</evidence>
<name>A0A1B7MI62_9AGAM</name>
<dbReference type="InParanoid" id="A0A1B7MI62"/>
<accession>A0A1B7MI62</accession>
<dbReference type="AlphaFoldDB" id="A0A1B7MI62"/>
<proteinExistence type="predicted"/>
<dbReference type="SUPFAM" id="SSF56112">
    <property type="entry name" value="Protein kinase-like (PK-like)"/>
    <property type="match status" value="1"/>
</dbReference>
<keyword evidence="10" id="KW-0808">Transferase</keyword>
<organism evidence="10 11">
    <name type="scientific">Rhizopogon vinicolor AM-OR11-026</name>
    <dbReference type="NCBI Taxonomy" id="1314800"/>
    <lineage>
        <taxon>Eukaryota</taxon>
        <taxon>Fungi</taxon>
        <taxon>Dikarya</taxon>
        <taxon>Basidiomycota</taxon>
        <taxon>Agaricomycotina</taxon>
        <taxon>Agaricomycetes</taxon>
        <taxon>Agaricomycetidae</taxon>
        <taxon>Boletales</taxon>
        <taxon>Suillineae</taxon>
        <taxon>Rhizopogonaceae</taxon>
        <taxon>Rhizopogon</taxon>
    </lineage>
</organism>
<evidence type="ECO:0000256" key="2">
    <source>
        <dbReference type="ARBA" id="ARBA00022448"/>
    </source>
</evidence>
<evidence type="ECO:0000313" key="10">
    <source>
        <dbReference type="EMBL" id="OAX32284.1"/>
    </source>
</evidence>
<dbReference type="InterPro" id="IPR050814">
    <property type="entry name" value="Myo-inositol_Transporter"/>
</dbReference>
<dbReference type="InterPro" id="IPR036259">
    <property type="entry name" value="MFS_trans_sf"/>
</dbReference>
<dbReference type="EMBL" id="KV449057">
    <property type="protein sequence ID" value="OAX32284.1"/>
    <property type="molecule type" value="Genomic_DNA"/>
</dbReference>
<evidence type="ECO:0000256" key="7">
    <source>
        <dbReference type="SAM" id="MobiDB-lite"/>
    </source>
</evidence>
<evidence type="ECO:0000256" key="3">
    <source>
        <dbReference type="ARBA" id="ARBA00022475"/>
    </source>
</evidence>
<dbReference type="STRING" id="1314800.A0A1B7MI62"/>
<keyword evidence="5 8" id="KW-1133">Transmembrane helix</keyword>
<dbReference type="InterPro" id="IPR005828">
    <property type="entry name" value="MFS_sugar_transport-like"/>
</dbReference>
<dbReference type="OrthoDB" id="6339427at2759"/>
<evidence type="ECO:0000256" key="1">
    <source>
        <dbReference type="ARBA" id="ARBA00004651"/>
    </source>
</evidence>
<dbReference type="InterPro" id="IPR000719">
    <property type="entry name" value="Prot_kinase_dom"/>
</dbReference>
<dbReference type="InterPro" id="IPR001245">
    <property type="entry name" value="Ser-Thr/Tyr_kinase_cat_dom"/>
</dbReference>
<feature type="region of interest" description="Disordered" evidence="7">
    <location>
        <begin position="87"/>
        <end position="117"/>
    </location>
</feature>
<dbReference type="PANTHER" id="PTHR48020:SF12">
    <property type="entry name" value="PROTON MYO-INOSITOL COTRANSPORTER"/>
    <property type="match status" value="1"/>
</dbReference>
<evidence type="ECO:0000256" key="5">
    <source>
        <dbReference type="ARBA" id="ARBA00022989"/>
    </source>
</evidence>
<keyword evidence="6 8" id="KW-0472">Membrane</keyword>